<protein>
    <submittedName>
        <fullName evidence="3">Uncharacterized protein</fullName>
    </submittedName>
</protein>
<evidence type="ECO:0000256" key="1">
    <source>
        <dbReference type="ARBA" id="ARBA00006484"/>
    </source>
</evidence>
<dbReference type="EMBL" id="CAACVS010000019">
    <property type="protein sequence ID" value="VEU34133.1"/>
    <property type="molecule type" value="Genomic_DNA"/>
</dbReference>
<dbReference type="InterPro" id="IPR036291">
    <property type="entry name" value="NAD(P)-bd_dom_sf"/>
</dbReference>
<dbReference type="PRINTS" id="PR00081">
    <property type="entry name" value="GDHRDH"/>
</dbReference>
<accession>A0A448YWG2</accession>
<name>A0A448YWG2_9STRA</name>
<sequence>MRNSSSSLSQLSKTAIVLVPVVVAFFLSTVPKQLGFYRWLSESISPQLVGCSPATILSEDQWGFTFGDLYGDEADNDGDAAAYRNRLEGQTALVTGANSGTGYEVSLALARLGVGVTMACRNPEKCASAAEKIGADEVVARRIARGRGDLPTTEIVDVSSLESVKAFCDRFLAARLAPLDMLFLNAGIGDIGPSVDGSLRLSADGIELIFATNVVGHHLLYRLLEPLLLVGSSGESEVPARIVLTSSCTAYDSLYPYRVATDLETLNGVSGKSPFRYPQSKLAQFLWARELTERLSNSGGGGRRSVYANAAHPGFVATDIWDKNPFDFPLGGCLKSLLLSAKSVMWTPEEGALTLLYLGTAVDKLREDDIRGQYFHPQSRWMKDNYPLAGETEAYKKDLQKRLWSFLEELVAEHVA</sequence>
<dbReference type="PANTHER" id="PTHR24320">
    <property type="entry name" value="RETINOL DEHYDROGENASE"/>
    <property type="match status" value="1"/>
</dbReference>
<proteinExistence type="inferred from homology"/>
<evidence type="ECO:0000313" key="3">
    <source>
        <dbReference type="EMBL" id="VEU34133.1"/>
    </source>
</evidence>
<evidence type="ECO:0000256" key="2">
    <source>
        <dbReference type="ARBA" id="ARBA00023002"/>
    </source>
</evidence>
<dbReference type="InterPro" id="IPR002347">
    <property type="entry name" value="SDR_fam"/>
</dbReference>
<gene>
    <name evidence="3" type="ORF">PSNMU_V1.4_AUG-EV-PASAV3_0008280</name>
</gene>
<dbReference type="Proteomes" id="UP000291116">
    <property type="component" value="Unassembled WGS sequence"/>
</dbReference>
<reference evidence="3 4" key="1">
    <citation type="submission" date="2019-01" db="EMBL/GenBank/DDBJ databases">
        <authorList>
            <person name="Ferrante I. M."/>
        </authorList>
    </citation>
    <scope>NUCLEOTIDE SEQUENCE [LARGE SCALE GENOMIC DNA]</scope>
    <source>
        <strain evidence="3 4">B856</strain>
    </source>
</reference>
<dbReference type="AlphaFoldDB" id="A0A448YWG2"/>
<keyword evidence="2" id="KW-0560">Oxidoreductase</keyword>
<dbReference type="SUPFAM" id="SSF51735">
    <property type="entry name" value="NAD(P)-binding Rossmann-fold domains"/>
    <property type="match status" value="1"/>
</dbReference>
<organism evidence="3 4">
    <name type="scientific">Pseudo-nitzschia multistriata</name>
    <dbReference type="NCBI Taxonomy" id="183589"/>
    <lineage>
        <taxon>Eukaryota</taxon>
        <taxon>Sar</taxon>
        <taxon>Stramenopiles</taxon>
        <taxon>Ochrophyta</taxon>
        <taxon>Bacillariophyta</taxon>
        <taxon>Bacillariophyceae</taxon>
        <taxon>Bacillariophycidae</taxon>
        <taxon>Bacillariales</taxon>
        <taxon>Bacillariaceae</taxon>
        <taxon>Pseudo-nitzschia</taxon>
    </lineage>
</organism>
<dbReference type="Pfam" id="PF00106">
    <property type="entry name" value="adh_short"/>
    <property type="match status" value="1"/>
</dbReference>
<dbReference type="PANTHER" id="PTHR24320:SF152">
    <property type="entry name" value="SHORT-CHAIN DEHYDROGENASE_REDUCTASE FAMILY PROTEIN"/>
    <property type="match status" value="1"/>
</dbReference>
<dbReference type="Gene3D" id="3.40.50.720">
    <property type="entry name" value="NAD(P)-binding Rossmann-like Domain"/>
    <property type="match status" value="1"/>
</dbReference>
<dbReference type="OrthoDB" id="157221at2759"/>
<comment type="similarity">
    <text evidence="1">Belongs to the short-chain dehydrogenases/reductases (SDR) family.</text>
</comment>
<dbReference type="GO" id="GO:0016491">
    <property type="term" value="F:oxidoreductase activity"/>
    <property type="evidence" value="ECO:0007669"/>
    <property type="project" value="UniProtKB-KW"/>
</dbReference>
<evidence type="ECO:0000313" key="4">
    <source>
        <dbReference type="Proteomes" id="UP000291116"/>
    </source>
</evidence>
<keyword evidence="4" id="KW-1185">Reference proteome</keyword>